<proteinExistence type="predicted"/>
<accession>A0A7Z3BPX2</accession>
<dbReference type="KEGG" id="pmui:G4G71_22185"/>
<protein>
    <recommendedName>
        <fullName evidence="3">Protein FliT</fullName>
    </recommendedName>
</protein>
<evidence type="ECO:0000313" key="1">
    <source>
        <dbReference type="EMBL" id="QJP10462.1"/>
    </source>
</evidence>
<gene>
    <name evidence="1" type="ORF">G4G71_22185</name>
</gene>
<keyword evidence="2" id="KW-1185">Reference proteome</keyword>
<evidence type="ECO:0000313" key="2">
    <source>
        <dbReference type="Proteomes" id="UP000502549"/>
    </source>
</evidence>
<reference evidence="1 2" key="1">
    <citation type="submission" date="2020-02" db="EMBL/GenBank/DDBJ databases">
        <title>Complete genome sequence of Pseudomonas multiresinivorans ORNL1.</title>
        <authorList>
            <person name="Podar M."/>
        </authorList>
    </citation>
    <scope>NUCLEOTIDE SEQUENCE [LARGE SCALE GENOMIC DNA]</scope>
    <source>
        <strain evidence="2">populi</strain>
    </source>
</reference>
<name>A0A7Z3BPX2_9PSED</name>
<organism evidence="1 2">
    <name type="scientific">Pseudomonas multiresinivorans</name>
    <dbReference type="NCBI Taxonomy" id="95301"/>
    <lineage>
        <taxon>Bacteria</taxon>
        <taxon>Pseudomonadati</taxon>
        <taxon>Pseudomonadota</taxon>
        <taxon>Gammaproteobacteria</taxon>
        <taxon>Pseudomonadales</taxon>
        <taxon>Pseudomonadaceae</taxon>
        <taxon>Pseudomonas</taxon>
    </lineage>
</organism>
<dbReference type="Proteomes" id="UP000502549">
    <property type="component" value="Chromosome"/>
</dbReference>
<dbReference type="RefSeq" id="WP_169940264.1">
    <property type="nucleotide sequence ID" value="NZ_CP048833.1"/>
</dbReference>
<dbReference type="EMBL" id="CP048833">
    <property type="protein sequence ID" value="QJP10462.1"/>
    <property type="molecule type" value="Genomic_DNA"/>
</dbReference>
<dbReference type="AlphaFoldDB" id="A0A7Z3BPX2"/>
<evidence type="ECO:0008006" key="3">
    <source>
        <dbReference type="Google" id="ProtNLM"/>
    </source>
</evidence>
<sequence>MATLEKQLYDANRAREVLENEVFIQVWADVEQELTKAWQESPARDVEGREKIFLTLQMLRKLHKAIQSTLDSGKLAEKELQHKKTLADRARGIWPQ</sequence>